<dbReference type="GO" id="GO:0003723">
    <property type="term" value="F:RNA binding"/>
    <property type="evidence" value="ECO:0007669"/>
    <property type="project" value="UniProtKB-KW"/>
</dbReference>
<evidence type="ECO:0000259" key="5">
    <source>
        <dbReference type="Pfam" id="PF01743"/>
    </source>
</evidence>
<evidence type="ECO:0000256" key="3">
    <source>
        <dbReference type="RuleBase" id="RU003953"/>
    </source>
</evidence>
<feature type="domain" description="Poly A polymerase head" evidence="5">
    <location>
        <begin position="50"/>
        <end position="164"/>
    </location>
</feature>
<keyword evidence="3" id="KW-0694">RNA-binding</keyword>
<dbReference type="AlphaFoldDB" id="A0A9D9HGW1"/>
<evidence type="ECO:0000313" key="8">
    <source>
        <dbReference type="Proteomes" id="UP000823616"/>
    </source>
</evidence>
<feature type="region of interest" description="Disordered" evidence="4">
    <location>
        <begin position="347"/>
        <end position="396"/>
    </location>
</feature>
<evidence type="ECO:0000259" key="6">
    <source>
        <dbReference type="Pfam" id="PF12627"/>
    </source>
</evidence>
<feature type="domain" description="tRNA nucleotidyltransferase/poly(A) polymerase RNA and SrmB- binding" evidence="6">
    <location>
        <begin position="195"/>
        <end position="247"/>
    </location>
</feature>
<dbReference type="InterPro" id="IPR052191">
    <property type="entry name" value="tRNA_ntf/polyA_polymerase_I"/>
</dbReference>
<proteinExistence type="inferred from homology"/>
<organism evidence="7 8">
    <name type="scientific">Candidatus Avitreponema avistercoris</name>
    <dbReference type="NCBI Taxonomy" id="2840705"/>
    <lineage>
        <taxon>Bacteria</taxon>
        <taxon>Pseudomonadati</taxon>
        <taxon>Spirochaetota</taxon>
        <taxon>Spirochaetia</taxon>
        <taxon>Spirochaetales</taxon>
        <taxon>Candidatus Avitreponema</taxon>
    </lineage>
</organism>
<evidence type="ECO:0000256" key="4">
    <source>
        <dbReference type="SAM" id="MobiDB-lite"/>
    </source>
</evidence>
<dbReference type="Gene3D" id="3.30.460.10">
    <property type="entry name" value="Beta Polymerase, domain 2"/>
    <property type="match status" value="1"/>
</dbReference>
<dbReference type="InterPro" id="IPR032828">
    <property type="entry name" value="PolyA_RNA-bd"/>
</dbReference>
<dbReference type="Gene3D" id="1.10.3090.10">
    <property type="entry name" value="cca-adding enzyme, domain 2"/>
    <property type="match status" value="1"/>
</dbReference>
<dbReference type="NCBIfam" id="TIGR01942">
    <property type="entry name" value="pcnB"/>
    <property type="match status" value="1"/>
</dbReference>
<evidence type="ECO:0000256" key="2">
    <source>
        <dbReference type="ARBA" id="ARBA00022741"/>
    </source>
</evidence>
<comment type="similarity">
    <text evidence="3">Belongs to the tRNA nucleotidyltransferase/poly(A) polymerase family.</text>
</comment>
<accession>A0A9D9HGW1</accession>
<name>A0A9D9HGW1_9SPIR</name>
<keyword evidence="1 3" id="KW-0808">Transferase</keyword>
<dbReference type="GO" id="GO:0043633">
    <property type="term" value="P:polyadenylation-dependent RNA catabolic process"/>
    <property type="evidence" value="ECO:0007669"/>
    <property type="project" value="InterPro"/>
</dbReference>
<protein>
    <submittedName>
        <fullName evidence="7">Polynucleotide adenylyltransferase PcnB</fullName>
        <ecNumber evidence="7">2.7.7.19</ecNumber>
    </submittedName>
</protein>
<dbReference type="PANTHER" id="PTHR43051:SF1">
    <property type="entry name" value="POLYNUCLEOTIDE ADENYLYLTRANSFERASE FAMILY PROTEIN"/>
    <property type="match status" value="1"/>
</dbReference>
<evidence type="ECO:0000256" key="1">
    <source>
        <dbReference type="ARBA" id="ARBA00022679"/>
    </source>
</evidence>
<dbReference type="GO" id="GO:0006396">
    <property type="term" value="P:RNA processing"/>
    <property type="evidence" value="ECO:0007669"/>
    <property type="project" value="InterPro"/>
</dbReference>
<dbReference type="Proteomes" id="UP000823616">
    <property type="component" value="Unassembled WGS sequence"/>
</dbReference>
<reference evidence="7" key="2">
    <citation type="journal article" date="2021" name="PeerJ">
        <title>Extensive microbial diversity within the chicken gut microbiome revealed by metagenomics and culture.</title>
        <authorList>
            <person name="Gilroy R."/>
            <person name="Ravi A."/>
            <person name="Getino M."/>
            <person name="Pursley I."/>
            <person name="Horton D.L."/>
            <person name="Alikhan N.F."/>
            <person name="Baker D."/>
            <person name="Gharbi K."/>
            <person name="Hall N."/>
            <person name="Watson M."/>
            <person name="Adriaenssens E.M."/>
            <person name="Foster-Nyarko E."/>
            <person name="Jarju S."/>
            <person name="Secka A."/>
            <person name="Antonio M."/>
            <person name="Oren A."/>
            <person name="Chaudhuri R.R."/>
            <person name="La Ragione R."/>
            <person name="Hildebrand F."/>
            <person name="Pallen M.J."/>
        </authorList>
    </citation>
    <scope>NUCLEOTIDE SEQUENCE</scope>
    <source>
        <strain evidence="7">B3-4054</strain>
    </source>
</reference>
<dbReference type="Pfam" id="PF01743">
    <property type="entry name" value="PolyA_pol"/>
    <property type="match status" value="1"/>
</dbReference>
<sequence>MLVRYSHDKNGRTVKKAVIYTQSDHKIDRRMIDGDVMRIIRKLRNFGYDAYLVGGAVRDLMIGKKPKDFDVVTSADPVRIRKIFRNSRIIGRRFRLVHIFYPDKIFEVSTFRSIKNGTVGNVFGVMDEDVMRRDFTINALYYDPEKQQIIDYTGGVRDLQAKKLVSVIPVKVIFREDPVRMIRALKYSVSSGCRISFSLRRELRKSAPLLKTVSPSRLTEEIIKIVNSGNACGILREAVAYDLFLYLQGGAADLMDGCPDFPEMYEKSLRALDESVAAGQGGRLGDRLVFLIRDFVRMIADWKGNPAEVYRTVYGECRRFILPMNPPRVELEYAVAACLAQGGMAAGQRKRRRSPSVPSGGKGARKGSAVAETSGAKMPYRRKSGGEMPQTAVRNG</sequence>
<keyword evidence="2" id="KW-0547">Nucleotide-binding</keyword>
<dbReference type="Pfam" id="PF12627">
    <property type="entry name" value="PolyA_pol_RNAbd"/>
    <property type="match status" value="1"/>
</dbReference>
<gene>
    <name evidence="7" type="primary">pcnB</name>
    <name evidence="7" type="ORF">IAA96_00965</name>
</gene>
<dbReference type="GO" id="GO:0000166">
    <property type="term" value="F:nucleotide binding"/>
    <property type="evidence" value="ECO:0007669"/>
    <property type="project" value="UniProtKB-KW"/>
</dbReference>
<dbReference type="InterPro" id="IPR002646">
    <property type="entry name" value="PolA_pol_head_dom"/>
</dbReference>
<dbReference type="SUPFAM" id="SSF81301">
    <property type="entry name" value="Nucleotidyltransferase"/>
    <property type="match status" value="1"/>
</dbReference>
<dbReference type="InterPro" id="IPR010206">
    <property type="entry name" value="PolA_pol_I"/>
</dbReference>
<dbReference type="GO" id="GO:1990817">
    <property type="term" value="F:poly(A) RNA polymerase activity"/>
    <property type="evidence" value="ECO:0007669"/>
    <property type="project" value="UniProtKB-EC"/>
</dbReference>
<evidence type="ECO:0000313" key="7">
    <source>
        <dbReference type="EMBL" id="MBO8449657.1"/>
    </source>
</evidence>
<comment type="caution">
    <text evidence="7">The sequence shown here is derived from an EMBL/GenBank/DDBJ whole genome shotgun (WGS) entry which is preliminary data.</text>
</comment>
<dbReference type="PANTHER" id="PTHR43051">
    <property type="entry name" value="POLYNUCLEOTIDE ADENYLYLTRANSFERASE FAMILY PROTEIN"/>
    <property type="match status" value="1"/>
</dbReference>
<dbReference type="EMBL" id="JADIMS010000012">
    <property type="protein sequence ID" value="MBO8449657.1"/>
    <property type="molecule type" value="Genomic_DNA"/>
</dbReference>
<dbReference type="InterPro" id="IPR043519">
    <property type="entry name" value="NT_sf"/>
</dbReference>
<dbReference type="SUPFAM" id="SSF81891">
    <property type="entry name" value="Poly A polymerase C-terminal region-like"/>
    <property type="match status" value="1"/>
</dbReference>
<dbReference type="CDD" id="cd05398">
    <property type="entry name" value="NT_ClassII-CCAase"/>
    <property type="match status" value="1"/>
</dbReference>
<dbReference type="EC" id="2.7.7.19" evidence="7"/>
<keyword evidence="7" id="KW-0548">Nucleotidyltransferase</keyword>
<reference evidence="7" key="1">
    <citation type="submission" date="2020-10" db="EMBL/GenBank/DDBJ databases">
        <authorList>
            <person name="Gilroy R."/>
        </authorList>
    </citation>
    <scope>NUCLEOTIDE SEQUENCE</scope>
    <source>
        <strain evidence="7">B3-4054</strain>
    </source>
</reference>